<evidence type="ECO:0000256" key="2">
    <source>
        <dbReference type="PROSITE-ProRule" id="PRU00023"/>
    </source>
</evidence>
<feature type="compositionally biased region" description="Basic residues" evidence="3">
    <location>
        <begin position="1443"/>
        <end position="1461"/>
    </location>
</feature>
<evidence type="ECO:0000259" key="5">
    <source>
        <dbReference type="Pfam" id="PF24883"/>
    </source>
</evidence>
<feature type="compositionally biased region" description="Acidic residues" evidence="3">
    <location>
        <begin position="1404"/>
        <end position="1413"/>
    </location>
</feature>
<gene>
    <name evidence="6" type="ORF">H072_2627</name>
</gene>
<evidence type="ECO:0000313" key="6">
    <source>
        <dbReference type="EMBL" id="EPS43367.1"/>
    </source>
</evidence>
<dbReference type="GO" id="GO:0009116">
    <property type="term" value="P:nucleoside metabolic process"/>
    <property type="evidence" value="ECO:0007669"/>
    <property type="project" value="InterPro"/>
</dbReference>
<dbReference type="Gene3D" id="3.40.50.1580">
    <property type="entry name" value="Nucleoside phosphorylase domain"/>
    <property type="match status" value="1"/>
</dbReference>
<dbReference type="InterPro" id="IPR056884">
    <property type="entry name" value="NPHP3-like_N"/>
</dbReference>
<dbReference type="SUPFAM" id="SSF52540">
    <property type="entry name" value="P-loop containing nucleoside triphosphate hydrolases"/>
    <property type="match status" value="1"/>
</dbReference>
<dbReference type="PANTHER" id="PTHR10039:SF15">
    <property type="entry name" value="NACHT DOMAIN-CONTAINING PROTEIN"/>
    <property type="match status" value="1"/>
</dbReference>
<dbReference type="Proteomes" id="UP000015100">
    <property type="component" value="Unassembled WGS sequence"/>
</dbReference>
<dbReference type="InterPro" id="IPR035994">
    <property type="entry name" value="Nucleoside_phosphorylase_sf"/>
</dbReference>
<name>S8C6Q7_DACHA</name>
<feature type="repeat" description="ANK" evidence="2">
    <location>
        <begin position="1096"/>
        <end position="1128"/>
    </location>
</feature>
<dbReference type="Gene3D" id="3.40.50.300">
    <property type="entry name" value="P-loop containing nucleotide triphosphate hydrolases"/>
    <property type="match status" value="1"/>
</dbReference>
<dbReference type="PANTHER" id="PTHR10039">
    <property type="entry name" value="AMELOGENIN"/>
    <property type="match status" value="1"/>
</dbReference>
<dbReference type="InterPro" id="IPR054471">
    <property type="entry name" value="GPIID_WHD"/>
</dbReference>
<dbReference type="InterPro" id="IPR002110">
    <property type="entry name" value="Ankyrin_rpt"/>
</dbReference>
<organism evidence="6 7">
    <name type="scientific">Dactylellina haptotyla (strain CBS 200.50)</name>
    <name type="common">Nematode-trapping fungus</name>
    <name type="synonym">Monacrosporium haptotylum</name>
    <dbReference type="NCBI Taxonomy" id="1284197"/>
    <lineage>
        <taxon>Eukaryota</taxon>
        <taxon>Fungi</taxon>
        <taxon>Dikarya</taxon>
        <taxon>Ascomycota</taxon>
        <taxon>Pezizomycotina</taxon>
        <taxon>Orbiliomycetes</taxon>
        <taxon>Orbiliales</taxon>
        <taxon>Orbiliaceae</taxon>
        <taxon>Dactylellina</taxon>
    </lineage>
</organism>
<dbReference type="Pfam" id="PF24883">
    <property type="entry name" value="NPHP3_N"/>
    <property type="match status" value="1"/>
</dbReference>
<feature type="repeat" description="ANK" evidence="2">
    <location>
        <begin position="890"/>
        <end position="922"/>
    </location>
</feature>
<reference evidence="7" key="2">
    <citation type="submission" date="2013-04" db="EMBL/GenBank/DDBJ databases">
        <title>Genomic mechanisms accounting for the adaptation to parasitism in nematode-trapping fungi.</title>
        <authorList>
            <person name="Ahren D.G."/>
        </authorList>
    </citation>
    <scope>NUCLEOTIDE SEQUENCE [LARGE SCALE GENOMIC DNA]</scope>
    <source>
        <strain evidence="7">CBS 200.50</strain>
    </source>
</reference>
<dbReference type="HOGENOM" id="CLU_000288_34_2_1"/>
<dbReference type="PROSITE" id="PS50297">
    <property type="entry name" value="ANK_REP_REGION"/>
    <property type="match status" value="3"/>
</dbReference>
<feature type="domain" description="Nephrocystin 3-like N-terminal" evidence="5">
    <location>
        <begin position="418"/>
        <end position="585"/>
    </location>
</feature>
<evidence type="ECO:0000313" key="7">
    <source>
        <dbReference type="Proteomes" id="UP000015100"/>
    </source>
</evidence>
<feature type="region of interest" description="Disordered" evidence="3">
    <location>
        <begin position="1"/>
        <end position="26"/>
    </location>
</feature>
<dbReference type="PROSITE" id="PS50088">
    <property type="entry name" value="ANK_REPEAT"/>
    <property type="match status" value="3"/>
</dbReference>
<dbReference type="SMART" id="SM00248">
    <property type="entry name" value="ANK"/>
    <property type="match status" value="6"/>
</dbReference>
<comment type="caution">
    <text evidence="6">The sequence shown here is derived from an EMBL/GenBank/DDBJ whole genome shotgun (WGS) entry which is preliminary data.</text>
</comment>
<dbReference type="Gene3D" id="1.25.40.20">
    <property type="entry name" value="Ankyrin repeat-containing domain"/>
    <property type="match status" value="1"/>
</dbReference>
<dbReference type="InterPro" id="IPR027417">
    <property type="entry name" value="P-loop_NTPase"/>
</dbReference>
<dbReference type="InterPro" id="IPR036770">
    <property type="entry name" value="Ankyrin_rpt-contain_sf"/>
</dbReference>
<dbReference type="GO" id="GO:0003824">
    <property type="term" value="F:catalytic activity"/>
    <property type="evidence" value="ECO:0007669"/>
    <property type="project" value="InterPro"/>
</dbReference>
<feature type="region of interest" description="Disordered" evidence="3">
    <location>
        <begin position="1379"/>
        <end position="1461"/>
    </location>
</feature>
<protein>
    <submittedName>
        <fullName evidence="6">Uncharacterized protein</fullName>
    </submittedName>
</protein>
<feature type="compositionally biased region" description="Basic and acidic residues" evidence="3">
    <location>
        <begin position="1424"/>
        <end position="1442"/>
    </location>
</feature>
<feature type="repeat" description="ANK" evidence="2">
    <location>
        <begin position="990"/>
        <end position="1022"/>
    </location>
</feature>
<accession>S8C6Q7</accession>
<evidence type="ECO:0000259" key="4">
    <source>
        <dbReference type="Pfam" id="PF22939"/>
    </source>
</evidence>
<evidence type="ECO:0000256" key="1">
    <source>
        <dbReference type="ARBA" id="ARBA00022737"/>
    </source>
</evidence>
<dbReference type="Pfam" id="PF22939">
    <property type="entry name" value="WHD_GPIID"/>
    <property type="match status" value="1"/>
</dbReference>
<proteinExistence type="predicted"/>
<dbReference type="Pfam" id="PF12796">
    <property type="entry name" value="Ank_2"/>
    <property type="match status" value="3"/>
</dbReference>
<dbReference type="OMA" id="DRCIQGY"/>
<dbReference type="SUPFAM" id="SSF53167">
    <property type="entry name" value="Purine and uridine phosphorylases"/>
    <property type="match status" value="1"/>
</dbReference>
<keyword evidence="2" id="KW-0040">ANK repeat</keyword>
<reference evidence="6 7" key="1">
    <citation type="journal article" date="2013" name="PLoS Genet.">
        <title>Genomic mechanisms accounting for the adaptation to parasitism in nematode-trapping fungi.</title>
        <authorList>
            <person name="Meerupati T."/>
            <person name="Andersson K.M."/>
            <person name="Friman E."/>
            <person name="Kumar D."/>
            <person name="Tunlid A."/>
            <person name="Ahren D."/>
        </authorList>
    </citation>
    <scope>NUCLEOTIDE SEQUENCE [LARGE SCALE GENOMIC DNA]</scope>
    <source>
        <strain evidence="6 7">CBS 200.50</strain>
    </source>
</reference>
<dbReference type="PRINTS" id="PR01415">
    <property type="entry name" value="ANKYRIN"/>
</dbReference>
<sequence>MNQEEVYIAPQTKPRKPRVQSVSTDEEESDLEELTTILPEEITVAIFCALSCESVAVRYSLDKEFQCNPKSGRQKYVYSFGQIGEHKVVVARPTQIGKVNAAQISATVSLQFPSVRFALMIGIGAGIPLKRDIRLGDVVVSIPKEDHPGVLEYDFGKAEKDGFILKGSLNKPPSILLSADGQLEDDERMNKKTMRRILRTITEKPGYGRPSNVDILFDSVFHHVKKGEDCSECEASSERKDVQRVPRQWGGGHPVVHRGLILSGSLVIKNSEDRDILRRGHEDAICYEMEAAGIMDEIPCLVIRGISDYADTHKQDMWQCYAAATAASYGKAILCKINGGELEETITIRENLLKIEQKIDAANESVAGLRNAVQYTSEVMQGVALSQQAVRHKEILEWLSPGNVSSRHSTVITAREAGTGDWFLYLKEFSNWSKYSGSSSGILWCNGIPGAGKSTISSVVIEHLEEVRRKDTTLQTAVAYFYFDFSNKTIDIRNFTRNLLKQLAFHSPQIPQGLVELFESYYASGKTELENQRIEDLLIETISKFKTTYIVVDALDECDPEQRFYVLQIFQKLASAGAKVFATSRPHPEDINEALNEARKIELSADADDIKKYINAEIARHQRSAPRARQIHSELRSHIVESLTRKSNGMFLLPKLQLKFLLKQASLHRIEIALEKILQTSTSKDFHPIDGTFDLMFDSIDEWNKDIAHKALSWLATVKKPLQVQDLLAALVVEPGVFEKPLSYQVLESTVLDICAGFIVVNQTSGIAELAHETIQEYLLRVHVNHAKALASLTSACLGYLSFKQFADVEFWNSLGDSAALWLKGVTNIPFYLYSVQNWEAQIADCDQDAIENDLVAFLKRRRSLLSYCLARKLVFRSWPTLDFFYRIGTDESPLHVAARVGHLNCIKYFIAEGGDIDIKHNGNQTPIWEAVSFGRSRAVKLLIESGSSPRTPGIAENRLMNVAAALGYSEIVKYLLEVSGETVNLQNTQGLTPLHESAYRGHEKIVHMLLSAGANWRLQTKRSKNTAFLALEYGWSDIFLIWLKEGINLEDPLSEGICNSGTALHVAALYNHEGIVREIISRITADGVASLSDTAGNTALHNAIISGSLTIVKMLVEKGIDIRKKNGDGRTALELARDFRFVSIEKYLRDSVSKIQNINGELNSDTSVEDESTTLLECRPALQSKISPADIAETHSILTRNLNIPPLLAKKILDYASYWVEQYTKKSGTVTVDMNSLPIPYLHLNICRPFVRKVVIRTVTHDQGWSNFKQWHGTYEHSSAWIELSVRPASTDGNKSTEHINIWDVAVANDSGLDDFLSNLKVGDRITISPKAEYPGWKCYLIEAEMWIYSSIWESPFPTPSGQKTRAIKSSSAIIVPSDKSEALTRPSSALKSVDLPSREDESATAESEETKEEPIEMSTETKQGDKRGNSEKKDIGEKDRKISKRGKSFWRRLTGRKKT</sequence>
<feature type="domain" description="GPI inositol-deacylase winged helix" evidence="4">
    <location>
        <begin position="704"/>
        <end position="782"/>
    </location>
</feature>
<dbReference type="OrthoDB" id="5276799at2759"/>
<keyword evidence="7" id="KW-1185">Reference proteome</keyword>
<keyword evidence="1" id="KW-0677">Repeat</keyword>
<dbReference type="eggNOG" id="KOG4177">
    <property type="taxonomic scope" value="Eukaryota"/>
</dbReference>
<dbReference type="EMBL" id="AQGS01000079">
    <property type="protein sequence ID" value="EPS43367.1"/>
    <property type="molecule type" value="Genomic_DNA"/>
</dbReference>
<dbReference type="SUPFAM" id="SSF48403">
    <property type="entry name" value="Ankyrin repeat"/>
    <property type="match status" value="1"/>
</dbReference>
<dbReference type="STRING" id="1284197.S8C6Q7"/>
<evidence type="ECO:0000256" key="3">
    <source>
        <dbReference type="SAM" id="MobiDB-lite"/>
    </source>
</evidence>